<accession>A0A2H4S7V0</accession>
<dbReference type="VEuPathDB" id="FungiDB:A9K55_002499"/>
<reference evidence="1 2" key="1">
    <citation type="journal article" date="2017" name="BMC Genomics">
        <title>Chromosome level assembly and secondary metabolite potential of the parasitic fungus Cordyceps militaris.</title>
        <authorList>
            <person name="Kramer G.J."/>
            <person name="Nodwell J.R."/>
        </authorList>
    </citation>
    <scope>NUCLEOTIDE SEQUENCE [LARGE SCALE GENOMIC DNA]</scope>
    <source>
        <strain evidence="1 2">ATCC 34164</strain>
    </source>
</reference>
<dbReference type="VEuPathDB" id="FungiDB:CCM_05122"/>
<evidence type="ECO:0000313" key="1">
    <source>
        <dbReference type="EMBL" id="ATY59186.1"/>
    </source>
</evidence>
<organism evidence="1 2">
    <name type="scientific">Cordyceps militaris</name>
    <name type="common">Caterpillar fungus</name>
    <name type="synonym">Clavaria militaris</name>
    <dbReference type="NCBI Taxonomy" id="73501"/>
    <lineage>
        <taxon>Eukaryota</taxon>
        <taxon>Fungi</taxon>
        <taxon>Dikarya</taxon>
        <taxon>Ascomycota</taxon>
        <taxon>Pezizomycotina</taxon>
        <taxon>Sordariomycetes</taxon>
        <taxon>Hypocreomycetidae</taxon>
        <taxon>Hypocreales</taxon>
        <taxon>Cordycipitaceae</taxon>
        <taxon>Cordyceps</taxon>
    </lineage>
</organism>
<name>A0A2H4S7V0_CORMI</name>
<dbReference type="EMBL" id="CP023322">
    <property type="protein sequence ID" value="ATY59186.1"/>
    <property type="molecule type" value="Genomic_DNA"/>
</dbReference>
<protein>
    <submittedName>
        <fullName evidence="1">Short-chain dehydrogenase reductase family</fullName>
    </submittedName>
</protein>
<gene>
    <name evidence="1" type="ORF">A9K55_002499</name>
</gene>
<proteinExistence type="predicted"/>
<evidence type="ECO:0000313" key="2">
    <source>
        <dbReference type="Proteomes" id="UP000323067"/>
    </source>
</evidence>
<sequence length="72" mass="8139">MIIANRHLAPALSHILIRKKDDTRPTSCTVTEALIPVSRLDQKPDAMAAGGNVPILQFRSRVLRKFPFRTWT</sequence>
<dbReference type="Proteomes" id="UP000323067">
    <property type="component" value="Chromosome iv"/>
</dbReference>
<dbReference type="AlphaFoldDB" id="A0A2H4S7V0"/>